<comment type="caution">
    <text evidence="2">The sequence shown here is derived from an EMBL/GenBank/DDBJ whole genome shotgun (WGS) entry which is preliminary data.</text>
</comment>
<dbReference type="Proteomes" id="UP000017819">
    <property type="component" value="Unassembled WGS sequence"/>
</dbReference>
<organism evidence="2 3">
    <name type="scientific">Lutibaculum baratangense AMV1</name>
    <dbReference type="NCBI Taxonomy" id="631454"/>
    <lineage>
        <taxon>Bacteria</taxon>
        <taxon>Pseudomonadati</taxon>
        <taxon>Pseudomonadota</taxon>
        <taxon>Alphaproteobacteria</taxon>
        <taxon>Hyphomicrobiales</taxon>
        <taxon>Tepidamorphaceae</taxon>
        <taxon>Lutibaculum</taxon>
    </lineage>
</organism>
<dbReference type="OrthoDB" id="7916166at2"/>
<protein>
    <recommendedName>
        <fullName evidence="4">Lipoprotein</fullName>
    </recommendedName>
</protein>
<feature type="region of interest" description="Disordered" evidence="1">
    <location>
        <begin position="134"/>
        <end position="161"/>
    </location>
</feature>
<reference evidence="2 3" key="1">
    <citation type="journal article" date="2014" name="Genome Announc.">
        <title>Draft Genome Sequence of Lutibaculum baratangense Strain AMV1T, Isolated from a Mud Volcano in Andamans, India.</title>
        <authorList>
            <person name="Singh A."/>
            <person name="Sreenivas A."/>
            <person name="Sathyanarayana Reddy G."/>
            <person name="Pinnaka A.K."/>
            <person name="Shivaji S."/>
        </authorList>
    </citation>
    <scope>NUCLEOTIDE SEQUENCE [LARGE SCALE GENOMIC DNA]</scope>
    <source>
        <strain evidence="2 3">AMV1</strain>
    </source>
</reference>
<name>V4RWG0_9HYPH</name>
<dbReference type="eggNOG" id="ENOG5033G15">
    <property type="taxonomic scope" value="Bacteria"/>
</dbReference>
<proteinExistence type="predicted"/>
<evidence type="ECO:0000256" key="1">
    <source>
        <dbReference type="SAM" id="MobiDB-lite"/>
    </source>
</evidence>
<sequence length="161" mass="17490">MNGKIAWRNMSLIPLLVLLAVLGGCDEPEGQYLEIDGGGFVFNYRIAEAHYGLVAEAVRELPAGSRVRATFENPSGGDPFLIERPAAGLRKFVFDTPRVTGVEKDRPYLAVLEILNDGAVIERHERSFRSNVGQEALPGAPLTVGPGYARNPEAEKAQVSQ</sequence>
<dbReference type="EMBL" id="AWXZ01000007">
    <property type="protein sequence ID" value="ESR27350.1"/>
    <property type="molecule type" value="Genomic_DNA"/>
</dbReference>
<keyword evidence="3" id="KW-1185">Reference proteome</keyword>
<feature type="compositionally biased region" description="Basic and acidic residues" evidence="1">
    <location>
        <begin position="152"/>
        <end position="161"/>
    </location>
</feature>
<evidence type="ECO:0000313" key="2">
    <source>
        <dbReference type="EMBL" id="ESR27350.1"/>
    </source>
</evidence>
<dbReference type="RefSeq" id="WP_023430486.1">
    <property type="nucleotide sequence ID" value="NZ_AWXZ01000007.1"/>
</dbReference>
<dbReference type="AlphaFoldDB" id="V4RWG0"/>
<dbReference type="STRING" id="631454.N177_0329"/>
<accession>V4RWG0</accession>
<evidence type="ECO:0000313" key="3">
    <source>
        <dbReference type="Proteomes" id="UP000017819"/>
    </source>
</evidence>
<evidence type="ECO:0008006" key="4">
    <source>
        <dbReference type="Google" id="ProtNLM"/>
    </source>
</evidence>
<dbReference type="PROSITE" id="PS51257">
    <property type="entry name" value="PROKAR_LIPOPROTEIN"/>
    <property type="match status" value="1"/>
</dbReference>
<gene>
    <name evidence="2" type="ORF">N177_0329</name>
</gene>